<keyword evidence="3" id="KW-0804">Transcription</keyword>
<proteinExistence type="predicted"/>
<dbReference type="Gene3D" id="1.20.120.530">
    <property type="entry name" value="GntR ligand-binding domain-like"/>
    <property type="match status" value="1"/>
</dbReference>
<evidence type="ECO:0000256" key="1">
    <source>
        <dbReference type="ARBA" id="ARBA00023015"/>
    </source>
</evidence>
<keyword evidence="1" id="KW-0805">Transcription regulation</keyword>
<dbReference type="Pfam" id="PF07729">
    <property type="entry name" value="FCD"/>
    <property type="match status" value="1"/>
</dbReference>
<dbReference type="EMBL" id="VSSQ01069263">
    <property type="protein sequence ID" value="MPN21300.1"/>
    <property type="molecule type" value="Genomic_DNA"/>
</dbReference>
<sequence length="111" mass="12606">MQEGTQAPLATAVLHQVNNYEPISSLSSGFSRTTNSNLREIALPDRARREEAVQEHLLIADAIRAKDVEKLREALTVHVEKAKYACFKGIHNLQEHYKLESGHHYLTRTDQ</sequence>
<keyword evidence="2" id="KW-0238">DNA-binding</keyword>
<accession>A0A645G5U0</accession>
<dbReference type="SUPFAM" id="SSF48008">
    <property type="entry name" value="GntR ligand-binding domain-like"/>
    <property type="match status" value="1"/>
</dbReference>
<protein>
    <recommendedName>
        <fullName evidence="4">GntR C-terminal domain-containing protein</fullName>
    </recommendedName>
</protein>
<reference evidence="5" key="1">
    <citation type="submission" date="2019-08" db="EMBL/GenBank/DDBJ databases">
        <authorList>
            <person name="Kucharzyk K."/>
            <person name="Murdoch R.W."/>
            <person name="Higgins S."/>
            <person name="Loffler F."/>
        </authorList>
    </citation>
    <scope>NUCLEOTIDE SEQUENCE</scope>
</reference>
<dbReference type="InterPro" id="IPR011711">
    <property type="entry name" value="GntR_C"/>
</dbReference>
<evidence type="ECO:0000256" key="2">
    <source>
        <dbReference type="ARBA" id="ARBA00023125"/>
    </source>
</evidence>
<comment type="caution">
    <text evidence="5">The sequence shown here is derived from an EMBL/GenBank/DDBJ whole genome shotgun (WGS) entry which is preliminary data.</text>
</comment>
<evidence type="ECO:0000313" key="5">
    <source>
        <dbReference type="EMBL" id="MPN21300.1"/>
    </source>
</evidence>
<evidence type="ECO:0000256" key="3">
    <source>
        <dbReference type="ARBA" id="ARBA00023163"/>
    </source>
</evidence>
<name>A0A645G5U0_9ZZZZ</name>
<gene>
    <name evidence="5" type="ORF">SDC9_168679</name>
</gene>
<evidence type="ECO:0000259" key="4">
    <source>
        <dbReference type="Pfam" id="PF07729"/>
    </source>
</evidence>
<dbReference type="AlphaFoldDB" id="A0A645G5U0"/>
<feature type="domain" description="GntR C-terminal" evidence="4">
    <location>
        <begin position="36"/>
        <end position="80"/>
    </location>
</feature>
<organism evidence="5">
    <name type="scientific">bioreactor metagenome</name>
    <dbReference type="NCBI Taxonomy" id="1076179"/>
    <lineage>
        <taxon>unclassified sequences</taxon>
        <taxon>metagenomes</taxon>
        <taxon>ecological metagenomes</taxon>
    </lineage>
</organism>
<dbReference type="InterPro" id="IPR008920">
    <property type="entry name" value="TF_FadR/GntR_C"/>
</dbReference>
<dbReference type="GO" id="GO:0003677">
    <property type="term" value="F:DNA binding"/>
    <property type="evidence" value="ECO:0007669"/>
    <property type="project" value="UniProtKB-KW"/>
</dbReference>